<sequence length="165" mass="17821">MSSLRGDAHGQAPTAAVRVRPGWLAPLSLTLSVLGLLVSAYLTFEHFTANSTLACSIGGIVDCAKVTSSPWSTFVGVPVALLGLVFFAVTLWLCLPGTWRRAQGWLDPARLAWLTIGLGMALYLVWAELFRIHAICLWCTVVHVLTFVLWVAVLFGQILSGPADE</sequence>
<keyword evidence="4" id="KW-0874">Quinone</keyword>
<evidence type="ECO:0000259" key="11">
    <source>
        <dbReference type="SMART" id="SM00756"/>
    </source>
</evidence>
<dbReference type="Gene3D" id="1.20.1440.130">
    <property type="entry name" value="VKOR domain"/>
    <property type="match status" value="1"/>
</dbReference>
<protein>
    <submittedName>
        <fullName evidence="12">Vitamin K epoxide reductase family protein</fullName>
    </submittedName>
</protein>
<accession>A0ABW3MYE8</accession>
<comment type="subcellular location">
    <subcellularLocation>
        <location evidence="1">Membrane</location>
        <topology evidence="1">Multi-pass membrane protein</topology>
    </subcellularLocation>
</comment>
<keyword evidence="8" id="KW-1015">Disulfide bond</keyword>
<keyword evidence="13" id="KW-1185">Reference proteome</keyword>
<comment type="similarity">
    <text evidence="2">Belongs to the VKOR family.</text>
</comment>
<feature type="transmembrane region" description="Helical" evidence="10">
    <location>
        <begin position="132"/>
        <end position="155"/>
    </location>
</feature>
<dbReference type="InterPro" id="IPR012932">
    <property type="entry name" value="VKOR"/>
</dbReference>
<organism evidence="12 13">
    <name type="scientific">Terrabacter terrigena</name>
    <dbReference type="NCBI Taxonomy" id="574718"/>
    <lineage>
        <taxon>Bacteria</taxon>
        <taxon>Bacillati</taxon>
        <taxon>Actinomycetota</taxon>
        <taxon>Actinomycetes</taxon>
        <taxon>Micrococcales</taxon>
        <taxon>Intrasporangiaceae</taxon>
        <taxon>Terrabacter</taxon>
    </lineage>
</organism>
<evidence type="ECO:0000256" key="9">
    <source>
        <dbReference type="ARBA" id="ARBA00023284"/>
    </source>
</evidence>
<dbReference type="InterPro" id="IPR038354">
    <property type="entry name" value="VKOR_sf"/>
</dbReference>
<feature type="transmembrane region" description="Helical" evidence="10">
    <location>
        <begin position="74"/>
        <end position="95"/>
    </location>
</feature>
<keyword evidence="5 10" id="KW-1133">Transmembrane helix</keyword>
<dbReference type="PANTHER" id="PTHR34573:SF1">
    <property type="entry name" value="VITAMIN K EPOXIDE REDUCTASE DOMAIN-CONTAINING PROTEIN"/>
    <property type="match status" value="1"/>
</dbReference>
<comment type="caution">
    <text evidence="12">The sequence shown here is derived from an EMBL/GenBank/DDBJ whole genome shotgun (WGS) entry which is preliminary data.</text>
</comment>
<keyword evidence="7 10" id="KW-0472">Membrane</keyword>
<evidence type="ECO:0000256" key="4">
    <source>
        <dbReference type="ARBA" id="ARBA00022719"/>
    </source>
</evidence>
<dbReference type="CDD" id="cd12918">
    <property type="entry name" value="VKOR_arc"/>
    <property type="match status" value="1"/>
</dbReference>
<evidence type="ECO:0000256" key="7">
    <source>
        <dbReference type="ARBA" id="ARBA00023136"/>
    </source>
</evidence>
<evidence type="ECO:0000256" key="10">
    <source>
        <dbReference type="SAM" id="Phobius"/>
    </source>
</evidence>
<dbReference type="EMBL" id="JBHTKH010000004">
    <property type="protein sequence ID" value="MFD1054444.1"/>
    <property type="molecule type" value="Genomic_DNA"/>
</dbReference>
<reference evidence="13" key="1">
    <citation type="journal article" date="2019" name="Int. J. Syst. Evol. Microbiol.">
        <title>The Global Catalogue of Microorganisms (GCM) 10K type strain sequencing project: providing services to taxonomists for standard genome sequencing and annotation.</title>
        <authorList>
            <consortium name="The Broad Institute Genomics Platform"/>
            <consortium name="The Broad Institute Genome Sequencing Center for Infectious Disease"/>
            <person name="Wu L."/>
            <person name="Ma J."/>
        </authorList>
    </citation>
    <scope>NUCLEOTIDE SEQUENCE [LARGE SCALE GENOMIC DNA]</scope>
    <source>
        <strain evidence="13">CCUG 57508</strain>
    </source>
</reference>
<feature type="domain" description="Vitamin K epoxide reductase" evidence="11">
    <location>
        <begin position="21"/>
        <end position="157"/>
    </location>
</feature>
<evidence type="ECO:0000256" key="1">
    <source>
        <dbReference type="ARBA" id="ARBA00004141"/>
    </source>
</evidence>
<name>A0ABW3MYE8_9MICO</name>
<evidence type="ECO:0000313" key="13">
    <source>
        <dbReference type="Proteomes" id="UP001597046"/>
    </source>
</evidence>
<feature type="transmembrane region" description="Helical" evidence="10">
    <location>
        <begin position="107"/>
        <end position="126"/>
    </location>
</feature>
<keyword evidence="6" id="KW-0560">Oxidoreductase</keyword>
<proteinExistence type="inferred from homology"/>
<dbReference type="SMART" id="SM00756">
    <property type="entry name" value="VKc"/>
    <property type="match status" value="1"/>
</dbReference>
<dbReference type="PANTHER" id="PTHR34573">
    <property type="entry name" value="VKC DOMAIN-CONTAINING PROTEIN"/>
    <property type="match status" value="1"/>
</dbReference>
<dbReference type="RefSeq" id="WP_386052337.1">
    <property type="nucleotide sequence ID" value="NZ_JBHTKH010000004.1"/>
</dbReference>
<evidence type="ECO:0000256" key="6">
    <source>
        <dbReference type="ARBA" id="ARBA00023002"/>
    </source>
</evidence>
<dbReference type="Proteomes" id="UP001597046">
    <property type="component" value="Unassembled WGS sequence"/>
</dbReference>
<keyword evidence="9" id="KW-0676">Redox-active center</keyword>
<evidence type="ECO:0000256" key="3">
    <source>
        <dbReference type="ARBA" id="ARBA00022692"/>
    </source>
</evidence>
<feature type="transmembrane region" description="Helical" evidence="10">
    <location>
        <begin position="21"/>
        <end position="44"/>
    </location>
</feature>
<evidence type="ECO:0000256" key="8">
    <source>
        <dbReference type="ARBA" id="ARBA00023157"/>
    </source>
</evidence>
<gene>
    <name evidence="12" type="ORF">ACFQ2V_09025</name>
</gene>
<evidence type="ECO:0000256" key="2">
    <source>
        <dbReference type="ARBA" id="ARBA00006214"/>
    </source>
</evidence>
<keyword evidence="3 10" id="KW-0812">Transmembrane</keyword>
<evidence type="ECO:0000313" key="12">
    <source>
        <dbReference type="EMBL" id="MFD1054444.1"/>
    </source>
</evidence>
<evidence type="ECO:0000256" key="5">
    <source>
        <dbReference type="ARBA" id="ARBA00022989"/>
    </source>
</evidence>
<dbReference type="Pfam" id="PF07884">
    <property type="entry name" value="VKOR"/>
    <property type="match status" value="1"/>
</dbReference>